<reference evidence="1 2" key="1">
    <citation type="journal article" date="2024" name="G3 (Bethesda)">
        <title>Genome assembly of Hibiscus sabdariffa L. provides insights into metabolisms of medicinal natural products.</title>
        <authorList>
            <person name="Kim T."/>
        </authorList>
    </citation>
    <scope>NUCLEOTIDE SEQUENCE [LARGE SCALE GENOMIC DNA]</scope>
    <source>
        <strain evidence="1">TK-2024</strain>
        <tissue evidence="1">Old leaves</tissue>
    </source>
</reference>
<accession>A0ABR2B868</accession>
<dbReference type="Proteomes" id="UP001472677">
    <property type="component" value="Unassembled WGS sequence"/>
</dbReference>
<organism evidence="1 2">
    <name type="scientific">Hibiscus sabdariffa</name>
    <name type="common">roselle</name>
    <dbReference type="NCBI Taxonomy" id="183260"/>
    <lineage>
        <taxon>Eukaryota</taxon>
        <taxon>Viridiplantae</taxon>
        <taxon>Streptophyta</taxon>
        <taxon>Embryophyta</taxon>
        <taxon>Tracheophyta</taxon>
        <taxon>Spermatophyta</taxon>
        <taxon>Magnoliopsida</taxon>
        <taxon>eudicotyledons</taxon>
        <taxon>Gunneridae</taxon>
        <taxon>Pentapetalae</taxon>
        <taxon>rosids</taxon>
        <taxon>malvids</taxon>
        <taxon>Malvales</taxon>
        <taxon>Malvaceae</taxon>
        <taxon>Malvoideae</taxon>
        <taxon>Hibiscus</taxon>
    </lineage>
</organism>
<protein>
    <submittedName>
        <fullName evidence="1">Uncharacterized protein</fullName>
    </submittedName>
</protein>
<dbReference type="EMBL" id="JBBPBM010000154">
    <property type="protein sequence ID" value="KAK8503160.1"/>
    <property type="molecule type" value="Genomic_DNA"/>
</dbReference>
<sequence length="193" mass="20984">MAGTQSQGTPTPFSSYKMGKFNLSQSSQPYSCLCLCPPCLCFTCSDKISSDSAKPRQVGKVNSATFGLCVKMVVVLAPMTIRRALNGIPRPALAEYRLRRGGDMEEDCGGCSCTSTVHRIRGNFIESLGTLSQFNHQNPRYRSELVRSTNRTITCRFRAHGYLIDKGKCAASVADSKARSASSGRGRHGSDIE</sequence>
<evidence type="ECO:0000313" key="1">
    <source>
        <dbReference type="EMBL" id="KAK8503160.1"/>
    </source>
</evidence>
<evidence type="ECO:0000313" key="2">
    <source>
        <dbReference type="Proteomes" id="UP001472677"/>
    </source>
</evidence>
<gene>
    <name evidence="1" type="ORF">V6N12_067548</name>
</gene>
<keyword evidence="2" id="KW-1185">Reference proteome</keyword>
<name>A0ABR2B868_9ROSI</name>
<proteinExistence type="predicted"/>
<comment type="caution">
    <text evidence="1">The sequence shown here is derived from an EMBL/GenBank/DDBJ whole genome shotgun (WGS) entry which is preliminary data.</text>
</comment>